<keyword evidence="4" id="KW-1185">Reference proteome</keyword>
<comment type="caution">
    <text evidence="3">The sequence shown here is derived from an EMBL/GenBank/DDBJ whole genome shotgun (WGS) entry which is preliminary data.</text>
</comment>
<dbReference type="InterPro" id="IPR005269">
    <property type="entry name" value="LOG"/>
</dbReference>
<dbReference type="PANTHER" id="PTHR31223:SF70">
    <property type="entry name" value="LOG FAMILY PROTEIN YJL055W"/>
    <property type="match status" value="1"/>
</dbReference>
<dbReference type="PANTHER" id="PTHR31223">
    <property type="entry name" value="LOG FAMILY PROTEIN YJL055W"/>
    <property type="match status" value="1"/>
</dbReference>
<name>A0ABV6J205_9BACL</name>
<accession>A0ABV6J205</accession>
<keyword evidence="2" id="KW-0203">Cytokinin biosynthesis</keyword>
<evidence type="ECO:0000256" key="1">
    <source>
        <dbReference type="ARBA" id="ARBA00006763"/>
    </source>
</evidence>
<dbReference type="InterPro" id="IPR031100">
    <property type="entry name" value="LOG_fam"/>
</dbReference>
<evidence type="ECO:0000256" key="2">
    <source>
        <dbReference type="RuleBase" id="RU363015"/>
    </source>
</evidence>
<gene>
    <name evidence="3" type="ORF">ACFFJ8_00125</name>
</gene>
<reference evidence="3 4" key="1">
    <citation type="submission" date="2024-09" db="EMBL/GenBank/DDBJ databases">
        <authorList>
            <person name="Sun Q."/>
            <person name="Mori K."/>
        </authorList>
    </citation>
    <scope>NUCLEOTIDE SEQUENCE [LARGE SCALE GENOMIC DNA]</scope>
    <source>
        <strain evidence="3 4">CCM 4839</strain>
    </source>
</reference>
<dbReference type="SUPFAM" id="SSF102405">
    <property type="entry name" value="MCP/YpsA-like"/>
    <property type="match status" value="1"/>
</dbReference>
<evidence type="ECO:0000313" key="3">
    <source>
        <dbReference type="EMBL" id="MFC0389771.1"/>
    </source>
</evidence>
<dbReference type="Gene3D" id="3.40.50.450">
    <property type="match status" value="1"/>
</dbReference>
<protein>
    <recommendedName>
        <fullName evidence="2">Cytokinin riboside 5'-monophosphate phosphoribohydrolase</fullName>
        <ecNumber evidence="2">3.2.2.n1</ecNumber>
    </recommendedName>
</protein>
<dbReference type="Proteomes" id="UP001589818">
    <property type="component" value="Unassembled WGS sequence"/>
</dbReference>
<sequence>MKSICVFAGSNLGEHDEYKVKAAELGQVMASKTYRLVYGGSRIGLMGEIAAAVMNGGGEVIGVMPKGLFGGEMVHRGVTQLIEVEDMHERKAAMGQLADGFIALPGGFGTYEELFEVLCWSQIGIHQKPIGILNIRHYFDPLLNLIHHSMNEGFSNTSHLSLLNVSDDPVELLRQMESYVPQKLEQKWKQLNEPGVANNL</sequence>
<keyword evidence="2" id="KW-0378">Hydrolase</keyword>
<evidence type="ECO:0000313" key="4">
    <source>
        <dbReference type="Proteomes" id="UP001589818"/>
    </source>
</evidence>
<dbReference type="EC" id="3.2.2.n1" evidence="2"/>
<dbReference type="NCBIfam" id="TIGR00730">
    <property type="entry name" value="Rossman fold protein, TIGR00730 family"/>
    <property type="match status" value="1"/>
</dbReference>
<dbReference type="Pfam" id="PF03641">
    <property type="entry name" value="Lysine_decarbox"/>
    <property type="match status" value="1"/>
</dbReference>
<organism evidence="3 4">
    <name type="scientific">Paenibacillus mendelii</name>
    <dbReference type="NCBI Taxonomy" id="206163"/>
    <lineage>
        <taxon>Bacteria</taxon>
        <taxon>Bacillati</taxon>
        <taxon>Bacillota</taxon>
        <taxon>Bacilli</taxon>
        <taxon>Bacillales</taxon>
        <taxon>Paenibacillaceae</taxon>
        <taxon>Paenibacillus</taxon>
    </lineage>
</organism>
<comment type="similarity">
    <text evidence="1 2">Belongs to the LOG family.</text>
</comment>
<dbReference type="EMBL" id="JBHLVF010000001">
    <property type="protein sequence ID" value="MFC0389771.1"/>
    <property type="molecule type" value="Genomic_DNA"/>
</dbReference>
<dbReference type="RefSeq" id="WP_204822468.1">
    <property type="nucleotide sequence ID" value="NZ_JANHOF010000019.1"/>
</dbReference>
<proteinExistence type="inferred from homology"/>